<dbReference type="AlphaFoldDB" id="A0A2T5J0F4"/>
<sequence>MSAITERDLKKAAKIWSYCVIVHIDHQEDWAEHTYAIKVLAVEYAENQLKKLGVNYPYQIQSETQALKFVLRQKRFTK</sequence>
<comment type="caution">
    <text evidence="1">The sequence shown here is derived from an EMBL/GenBank/DDBJ whole genome shotgun (WGS) entry which is preliminary data.</text>
</comment>
<protein>
    <submittedName>
        <fullName evidence="1">Uncharacterized protein</fullName>
    </submittedName>
</protein>
<keyword evidence="2" id="KW-1185">Reference proteome</keyword>
<dbReference type="EMBL" id="QAON01000005">
    <property type="protein sequence ID" value="PTQ89824.1"/>
    <property type="molecule type" value="Genomic_DNA"/>
</dbReference>
<proteinExistence type="predicted"/>
<reference evidence="1 2" key="1">
    <citation type="submission" date="2018-04" db="EMBL/GenBank/DDBJ databases">
        <title>Genomic Encyclopedia of Archaeal and Bacterial Type Strains, Phase II (KMG-II): from individual species to whole genera.</title>
        <authorList>
            <person name="Goeker M."/>
        </authorList>
    </citation>
    <scope>NUCLEOTIDE SEQUENCE [LARGE SCALE GENOMIC DNA]</scope>
    <source>
        <strain evidence="1 2">DSM 5822</strain>
    </source>
</reference>
<evidence type="ECO:0000313" key="1">
    <source>
        <dbReference type="EMBL" id="PTQ89824.1"/>
    </source>
</evidence>
<evidence type="ECO:0000313" key="2">
    <source>
        <dbReference type="Proteomes" id="UP000244223"/>
    </source>
</evidence>
<organism evidence="1 2">
    <name type="scientific">Agitococcus lubricus</name>
    <dbReference type="NCBI Taxonomy" id="1077255"/>
    <lineage>
        <taxon>Bacteria</taxon>
        <taxon>Pseudomonadati</taxon>
        <taxon>Pseudomonadota</taxon>
        <taxon>Gammaproteobacteria</taxon>
        <taxon>Moraxellales</taxon>
        <taxon>Moraxellaceae</taxon>
        <taxon>Agitococcus</taxon>
    </lineage>
</organism>
<name>A0A2T5J0F4_9GAMM</name>
<accession>A0A2T5J0F4</accession>
<gene>
    <name evidence="1" type="ORF">C8N29_105151</name>
</gene>
<dbReference type="Proteomes" id="UP000244223">
    <property type="component" value="Unassembled WGS sequence"/>
</dbReference>
<dbReference type="RefSeq" id="WP_107865339.1">
    <property type="nucleotide sequence ID" value="NZ_QAON01000005.1"/>
</dbReference>